<gene>
    <name evidence="3" type="ORF">METZ01_LOCUS109518</name>
</gene>
<dbReference type="InterPro" id="IPR025965">
    <property type="entry name" value="FlgD/Vpr_Ig-like"/>
</dbReference>
<dbReference type="Gene3D" id="2.60.40.4070">
    <property type="match status" value="1"/>
</dbReference>
<dbReference type="AlphaFoldDB" id="A0A381WVY1"/>
<evidence type="ECO:0008006" key="4">
    <source>
        <dbReference type="Google" id="ProtNLM"/>
    </source>
</evidence>
<name>A0A381WVY1_9ZZZZ</name>
<feature type="domain" description="Endonuclease/exonuclease/phosphatase" evidence="1">
    <location>
        <begin position="34"/>
        <end position="303"/>
    </location>
</feature>
<evidence type="ECO:0000259" key="2">
    <source>
        <dbReference type="Pfam" id="PF13860"/>
    </source>
</evidence>
<dbReference type="PANTHER" id="PTHR41349">
    <property type="match status" value="1"/>
</dbReference>
<feature type="domain" description="FlgD/Vpr Ig-like" evidence="2">
    <location>
        <begin position="448"/>
        <end position="509"/>
    </location>
</feature>
<dbReference type="Pfam" id="PF03372">
    <property type="entry name" value="Exo_endo_phos"/>
    <property type="match status" value="1"/>
</dbReference>
<dbReference type="InterPro" id="IPR005135">
    <property type="entry name" value="Endo/exonuclease/phosphatase"/>
</dbReference>
<evidence type="ECO:0000313" key="3">
    <source>
        <dbReference type="EMBL" id="SVA56664.1"/>
    </source>
</evidence>
<dbReference type="Pfam" id="PF13860">
    <property type="entry name" value="FlgD_ig"/>
    <property type="match status" value="1"/>
</dbReference>
<dbReference type="InterPro" id="IPR036691">
    <property type="entry name" value="Endo/exonu/phosph_ase_sf"/>
</dbReference>
<dbReference type="Gene3D" id="3.60.10.10">
    <property type="entry name" value="Endonuclease/exonuclease/phosphatase"/>
    <property type="match status" value="1"/>
</dbReference>
<organism evidence="3">
    <name type="scientific">marine metagenome</name>
    <dbReference type="NCBI Taxonomy" id="408172"/>
    <lineage>
        <taxon>unclassified sequences</taxon>
        <taxon>metagenomes</taxon>
        <taxon>ecological metagenomes</taxon>
    </lineage>
</organism>
<dbReference type="EMBL" id="UINC01013063">
    <property type="protein sequence ID" value="SVA56664.1"/>
    <property type="molecule type" value="Genomic_DNA"/>
</dbReference>
<protein>
    <recommendedName>
        <fullName evidence="4">FlgD Ig-like domain-containing protein</fullName>
    </recommendedName>
</protein>
<proteinExistence type="predicted"/>
<accession>A0A381WVY1</accession>
<sequence length="522" mass="58138">MFMDINKLPGILILFIAVCSITQLKGQTDSLKIMTFNIWVNGAGVNDGVQKVFNEIQSADPDVVLLQEAYGIALSIAEYLDWYVYNSSSSTAIISPYPITEIFQDQSSNSFIGARIQMSSNPVKDIIVWSIHLGPYPYGPYEICFAGVTDSTELVLIDSLSGRLPQINSLVSTMTQHIANADSIPIFVGGDFNTPSHQDYTAATASDHCGSTYQWPVTQVLTDIGMIDAFREIHLDPGMDPGNTWSPIYEINSDNNLPEPQDRIDLIFYKGQNITNLSCDVSTGNGEVNLYPNHLDNDWPSDHAAVVGQFEVNILGGENLDPLDIYAHIHIIGEVYENEDFTVEFENAPGIDDYQWISVFNFAAPATEYLEWYYTGAVTSGTQIFSGLQQGDYEIRIFQDGYYSQAGVYLFSVIDSSSTDISYNINEFLTDNFKIYQSYPNPFNPVTNIRYDLAKDALVNISIYDMVGRKVSTLVSSRQSAGYKTVQWNATNDAGEPLSAGLYLYMIEAGQIRQMKKMVLLK</sequence>
<dbReference type="InterPro" id="IPR026444">
    <property type="entry name" value="Secre_tail"/>
</dbReference>
<reference evidence="3" key="1">
    <citation type="submission" date="2018-05" db="EMBL/GenBank/DDBJ databases">
        <authorList>
            <person name="Lanie J.A."/>
            <person name="Ng W.-L."/>
            <person name="Kazmierczak K.M."/>
            <person name="Andrzejewski T.M."/>
            <person name="Davidsen T.M."/>
            <person name="Wayne K.J."/>
            <person name="Tettelin H."/>
            <person name="Glass J.I."/>
            <person name="Rusch D."/>
            <person name="Podicherti R."/>
            <person name="Tsui H.-C.T."/>
            <person name="Winkler M.E."/>
        </authorList>
    </citation>
    <scope>NUCLEOTIDE SEQUENCE</scope>
</reference>
<dbReference type="SUPFAM" id="SSF56219">
    <property type="entry name" value="DNase I-like"/>
    <property type="match status" value="1"/>
</dbReference>
<dbReference type="GO" id="GO:0003824">
    <property type="term" value="F:catalytic activity"/>
    <property type="evidence" value="ECO:0007669"/>
    <property type="project" value="InterPro"/>
</dbReference>
<dbReference type="PANTHER" id="PTHR41349:SF1">
    <property type="entry name" value="PROTEIN CBG08683"/>
    <property type="match status" value="1"/>
</dbReference>
<dbReference type="NCBIfam" id="TIGR04183">
    <property type="entry name" value="Por_Secre_tail"/>
    <property type="match status" value="1"/>
</dbReference>
<evidence type="ECO:0000259" key="1">
    <source>
        <dbReference type="Pfam" id="PF03372"/>
    </source>
</evidence>